<evidence type="ECO:0000313" key="18">
    <source>
        <dbReference type="EMBL" id="EGS19579.1"/>
    </source>
</evidence>
<dbReference type="Pfam" id="PF03443">
    <property type="entry name" value="AA9"/>
    <property type="match status" value="1"/>
</dbReference>
<keyword evidence="10" id="KW-1015">Disulfide bond</keyword>
<dbReference type="GO" id="GO:0004497">
    <property type="term" value="F:monooxygenase activity"/>
    <property type="evidence" value="ECO:0007669"/>
    <property type="project" value="UniProtKB-KW"/>
</dbReference>
<evidence type="ECO:0000313" key="19">
    <source>
        <dbReference type="Proteomes" id="UP000008066"/>
    </source>
</evidence>
<evidence type="ECO:0000256" key="3">
    <source>
        <dbReference type="ARBA" id="ARBA00022525"/>
    </source>
</evidence>
<proteinExistence type="inferred from homology"/>
<keyword evidence="6" id="KW-0136">Cellulose degradation</keyword>
<feature type="compositionally biased region" description="Low complexity" evidence="16">
    <location>
        <begin position="272"/>
        <end position="300"/>
    </location>
</feature>
<feature type="compositionally biased region" description="Low complexity" evidence="16">
    <location>
        <begin position="307"/>
        <end position="319"/>
    </location>
</feature>
<dbReference type="GO" id="GO:0030245">
    <property type="term" value="P:cellulose catabolic process"/>
    <property type="evidence" value="ECO:0007669"/>
    <property type="project" value="UniProtKB-KW"/>
</dbReference>
<dbReference type="Gene3D" id="2.70.50.70">
    <property type="match status" value="1"/>
</dbReference>
<evidence type="ECO:0000256" key="9">
    <source>
        <dbReference type="ARBA" id="ARBA00023033"/>
    </source>
</evidence>
<evidence type="ECO:0000256" key="8">
    <source>
        <dbReference type="ARBA" id="ARBA00023008"/>
    </source>
</evidence>
<keyword evidence="8" id="KW-0186">Copper</keyword>
<evidence type="ECO:0000256" key="5">
    <source>
        <dbReference type="ARBA" id="ARBA00022729"/>
    </source>
</evidence>
<evidence type="ECO:0000256" key="11">
    <source>
        <dbReference type="ARBA" id="ARBA00023277"/>
    </source>
</evidence>
<protein>
    <recommendedName>
        <fullName evidence="15">lytic cellulose monooxygenase (C4-dehydrogenating)</fullName>
        <ecNumber evidence="15">1.14.99.56</ecNumber>
    </recommendedName>
</protein>
<name>G0SA07_CHATD</name>
<dbReference type="KEGG" id="cthr:CTHT_0040570"/>
<dbReference type="Proteomes" id="UP000008066">
    <property type="component" value="Unassembled WGS sequence"/>
</dbReference>
<dbReference type="STRING" id="759272.G0SA07"/>
<evidence type="ECO:0000256" key="1">
    <source>
        <dbReference type="ARBA" id="ARBA00001973"/>
    </source>
</evidence>
<evidence type="ECO:0000256" key="2">
    <source>
        <dbReference type="ARBA" id="ARBA00004613"/>
    </source>
</evidence>
<keyword evidence="12" id="KW-0624">Polysaccharide degradation</keyword>
<dbReference type="OMA" id="HDIIALH"/>
<dbReference type="SMR" id="G0SA07"/>
<evidence type="ECO:0000256" key="14">
    <source>
        <dbReference type="ARBA" id="ARBA00045077"/>
    </source>
</evidence>
<comment type="catalytic activity">
    <reaction evidence="14">
        <text>[(1-&gt;4)-beta-D-glucosyl]n+m + reduced acceptor + O2 = 4-dehydro-beta-D-glucosyl-[(1-&gt;4)-beta-D-glucosyl]n-1 + [(1-&gt;4)-beta-D-glucosyl]m + acceptor + H2O.</text>
        <dbReference type="EC" id="1.14.99.56"/>
    </reaction>
</comment>
<evidence type="ECO:0000256" key="10">
    <source>
        <dbReference type="ARBA" id="ARBA00023157"/>
    </source>
</evidence>
<dbReference type="EC" id="1.14.99.56" evidence="15"/>
<evidence type="ECO:0000256" key="12">
    <source>
        <dbReference type="ARBA" id="ARBA00023326"/>
    </source>
</evidence>
<comment type="subcellular location">
    <subcellularLocation>
        <location evidence="2">Secreted</location>
    </subcellularLocation>
</comment>
<dbReference type="RefSeq" id="XP_006694464.1">
    <property type="nucleotide sequence ID" value="XM_006694401.1"/>
</dbReference>
<comment type="similarity">
    <text evidence="13">Belongs to the polysaccharide monooxygenase AA9 family.</text>
</comment>
<feature type="domain" description="Auxiliary Activity family 9 catalytic" evidence="17">
    <location>
        <begin position="22"/>
        <end position="238"/>
    </location>
</feature>
<gene>
    <name evidence="18" type="ORF">CTHT_0040570</name>
</gene>
<reference evidence="18 19" key="1">
    <citation type="journal article" date="2011" name="Cell">
        <title>Insight into structure and assembly of the nuclear pore complex by utilizing the genome of a eukaryotic thermophile.</title>
        <authorList>
            <person name="Amlacher S."/>
            <person name="Sarges P."/>
            <person name="Flemming D."/>
            <person name="van Noort V."/>
            <person name="Kunze R."/>
            <person name="Devos D.P."/>
            <person name="Arumugam M."/>
            <person name="Bork P."/>
            <person name="Hurt E."/>
        </authorList>
    </citation>
    <scope>NUCLEOTIDE SEQUENCE [LARGE SCALE GENOMIC DNA]</scope>
    <source>
        <strain evidence="19">DSM 1495 / CBS 144.50 / IMI 039719</strain>
    </source>
</reference>
<evidence type="ECO:0000256" key="4">
    <source>
        <dbReference type="ARBA" id="ARBA00022723"/>
    </source>
</evidence>
<accession>G0SA07</accession>
<keyword evidence="3" id="KW-0964">Secreted</keyword>
<dbReference type="GeneID" id="18258095"/>
<dbReference type="PANTHER" id="PTHR33353:SF36">
    <property type="entry name" value="ENDO-BETA-1,4-GLUCANASE D"/>
    <property type="match status" value="1"/>
</dbReference>
<keyword evidence="11" id="KW-0119">Carbohydrate metabolism</keyword>
<dbReference type="EMBL" id="GL988043">
    <property type="protein sequence ID" value="EGS19579.1"/>
    <property type="molecule type" value="Genomic_DNA"/>
</dbReference>
<dbReference type="CDD" id="cd21175">
    <property type="entry name" value="LPMO_AA9"/>
    <property type="match status" value="1"/>
</dbReference>
<feature type="region of interest" description="Disordered" evidence="16">
    <location>
        <begin position="272"/>
        <end position="350"/>
    </location>
</feature>
<dbReference type="OrthoDB" id="4849160at2759"/>
<dbReference type="InterPro" id="IPR005103">
    <property type="entry name" value="AA9_LPMO"/>
</dbReference>
<dbReference type="HOGENOM" id="CLU_031730_1_0_1"/>
<organism evidence="19">
    <name type="scientific">Chaetomium thermophilum (strain DSM 1495 / CBS 144.50 / IMI 039719)</name>
    <name type="common">Thermochaetoides thermophila</name>
    <dbReference type="NCBI Taxonomy" id="759272"/>
    <lineage>
        <taxon>Eukaryota</taxon>
        <taxon>Fungi</taxon>
        <taxon>Dikarya</taxon>
        <taxon>Ascomycota</taxon>
        <taxon>Pezizomycotina</taxon>
        <taxon>Sordariomycetes</taxon>
        <taxon>Sordariomycetidae</taxon>
        <taxon>Sordariales</taxon>
        <taxon>Chaetomiaceae</taxon>
        <taxon>Thermochaetoides</taxon>
    </lineage>
</organism>
<evidence type="ECO:0000256" key="13">
    <source>
        <dbReference type="ARBA" id="ARBA00044502"/>
    </source>
</evidence>
<keyword evidence="5" id="KW-0732">Signal</keyword>
<sequence length="350" mass="36612">MPSFVSKTLISALAGAASVAAHGHVKNFVINGLSYQAYDPTVFPYMQNPPIVAGWTSANTDNGFVGPEDYSNPDIICHKSATNAKGHAVIKAGDSVYIQWDTWPESHHGPVIDYLASCGSAGCETVDKAQLEFFKIAEAGLIDGSQAPGKWAADQLIAQNNSWLVTIPENIKPGFYVLRHEIIALHSAGQTNGAQNYPVCINLEVTGGGSDLPSGVKGTELYKPTDPGILINIYQPLSSYTIPGPALMPGAKPVTQRTSAIIGSTTAITGTATAAPAAPTSTAAATTTTSANANPIPTTTLRTSTIAPQPTAAPTQTPTSRVGQPPRPTRCPGLDNLKRARRHARDLAAH</sequence>
<keyword evidence="19" id="KW-1185">Reference proteome</keyword>
<dbReference type="GO" id="GO:0046872">
    <property type="term" value="F:metal ion binding"/>
    <property type="evidence" value="ECO:0007669"/>
    <property type="project" value="UniProtKB-KW"/>
</dbReference>
<keyword evidence="7" id="KW-0560">Oxidoreductase</keyword>
<evidence type="ECO:0000259" key="17">
    <source>
        <dbReference type="Pfam" id="PF03443"/>
    </source>
</evidence>
<evidence type="ECO:0000256" key="7">
    <source>
        <dbReference type="ARBA" id="ARBA00023002"/>
    </source>
</evidence>
<keyword evidence="4" id="KW-0479">Metal-binding</keyword>
<dbReference type="eggNOG" id="ENOG502RY3D">
    <property type="taxonomic scope" value="Eukaryota"/>
</dbReference>
<comment type="cofactor">
    <cofactor evidence="1">
        <name>Cu(2+)</name>
        <dbReference type="ChEBI" id="CHEBI:29036"/>
    </cofactor>
</comment>
<dbReference type="GO" id="GO:0005576">
    <property type="term" value="C:extracellular region"/>
    <property type="evidence" value="ECO:0007669"/>
    <property type="project" value="UniProtKB-SubCell"/>
</dbReference>
<evidence type="ECO:0000256" key="6">
    <source>
        <dbReference type="ARBA" id="ARBA00023001"/>
    </source>
</evidence>
<dbReference type="InterPro" id="IPR049892">
    <property type="entry name" value="AA9"/>
</dbReference>
<dbReference type="PANTHER" id="PTHR33353">
    <property type="entry name" value="PUTATIVE (AFU_ORTHOLOGUE AFUA_1G12560)-RELATED"/>
    <property type="match status" value="1"/>
</dbReference>
<dbReference type="AlphaFoldDB" id="G0SA07"/>
<evidence type="ECO:0000256" key="15">
    <source>
        <dbReference type="ARBA" id="ARBA00047174"/>
    </source>
</evidence>
<keyword evidence="9" id="KW-0503">Monooxygenase</keyword>
<evidence type="ECO:0000256" key="16">
    <source>
        <dbReference type="SAM" id="MobiDB-lite"/>
    </source>
</evidence>